<accession>A0A3S0HKP9</accession>
<dbReference type="EMBL" id="RXNR01000029">
    <property type="protein sequence ID" value="RTQ92637.1"/>
    <property type="molecule type" value="Genomic_DNA"/>
</dbReference>
<dbReference type="Proteomes" id="UP000276349">
    <property type="component" value="Unassembled WGS sequence"/>
</dbReference>
<name>A0A3S0HKP9_9BACI</name>
<reference evidence="1 2" key="1">
    <citation type="submission" date="2018-12" db="EMBL/GenBank/DDBJ databases">
        <authorList>
            <person name="Yu L."/>
        </authorList>
    </citation>
    <scope>NUCLEOTIDE SEQUENCE [LARGE SCALE GENOMIC DNA]</scope>
    <source>
        <strain evidence="1 2">S5H2222</strain>
    </source>
</reference>
<gene>
    <name evidence="1" type="ORF">EKG35_11370</name>
</gene>
<proteinExistence type="predicted"/>
<evidence type="ECO:0000313" key="1">
    <source>
        <dbReference type="EMBL" id="RTQ92637.1"/>
    </source>
</evidence>
<sequence length="107" mass="12488">MYSEDRNKRHNNRPCNCQRHHHHVSCCDCSNFFDLNVAGLTNNLNAKLLKNRCRYMEITTSGGYELIGRTDNVGIDYVDIKSLNGTVVTVLKDKIDHIKWLKTEYHY</sequence>
<keyword evidence="2" id="KW-1185">Reference proteome</keyword>
<protein>
    <submittedName>
        <fullName evidence="1">Uncharacterized protein</fullName>
    </submittedName>
</protein>
<comment type="caution">
    <text evidence="1">The sequence shown here is derived from an EMBL/GenBank/DDBJ whole genome shotgun (WGS) entry which is preliminary data.</text>
</comment>
<organism evidence="1 2">
    <name type="scientific">Lysinibacillus telephonicus</name>
    <dbReference type="NCBI Taxonomy" id="1714840"/>
    <lineage>
        <taxon>Bacteria</taxon>
        <taxon>Bacillati</taxon>
        <taxon>Bacillota</taxon>
        <taxon>Bacilli</taxon>
        <taxon>Bacillales</taxon>
        <taxon>Bacillaceae</taxon>
        <taxon>Lysinibacillus</taxon>
    </lineage>
</organism>
<dbReference type="AlphaFoldDB" id="A0A3S0HKP9"/>
<dbReference type="OrthoDB" id="2929691at2"/>
<evidence type="ECO:0000313" key="2">
    <source>
        <dbReference type="Proteomes" id="UP000276349"/>
    </source>
</evidence>